<dbReference type="FunFam" id="3.90.740.10:FF:000038">
    <property type="entry name" value="Isoleucyl-tRNA synthetase"/>
    <property type="match status" value="1"/>
</dbReference>
<dbReference type="PANTHER" id="PTHR42780">
    <property type="entry name" value="SOLEUCYL-TRNA SYNTHETASE"/>
    <property type="match status" value="1"/>
</dbReference>
<keyword evidence="14" id="KW-1185">Reference proteome</keyword>
<dbReference type="HAMAP" id="MF_02003">
    <property type="entry name" value="Ile_tRNA_synth_type2"/>
    <property type="match status" value="1"/>
</dbReference>
<dbReference type="GO" id="GO:0004822">
    <property type="term" value="F:isoleucine-tRNA ligase activity"/>
    <property type="evidence" value="ECO:0007669"/>
    <property type="project" value="UniProtKB-EC"/>
</dbReference>
<dbReference type="InterPro" id="IPR001412">
    <property type="entry name" value="aa-tRNA-synth_I_CS"/>
</dbReference>
<reference evidence="13 14" key="1">
    <citation type="submission" date="2024-10" db="EMBL/GenBank/DDBJ databases">
        <title>Updated reference genomes for cyclostephanoid diatoms.</title>
        <authorList>
            <person name="Roberts W.R."/>
            <person name="Alverson A.J."/>
        </authorList>
    </citation>
    <scope>NUCLEOTIDE SEQUENCE [LARGE SCALE GENOMIC DNA]</scope>
    <source>
        <strain evidence="13 14">AJA010-31</strain>
    </source>
</reference>
<keyword evidence="6 10" id="KW-0648">Protein biosynthesis</keyword>
<evidence type="ECO:0000259" key="12">
    <source>
        <dbReference type="Pfam" id="PF08264"/>
    </source>
</evidence>
<dbReference type="AlphaFoldDB" id="A0ABD3QWM0"/>
<dbReference type="InterPro" id="IPR002301">
    <property type="entry name" value="Ile-tRNA-ligase"/>
</dbReference>
<dbReference type="EMBL" id="JALLPJ020000101">
    <property type="protein sequence ID" value="KAL3802455.1"/>
    <property type="molecule type" value="Genomic_DNA"/>
</dbReference>
<evidence type="ECO:0000256" key="4">
    <source>
        <dbReference type="ARBA" id="ARBA00022741"/>
    </source>
</evidence>
<dbReference type="FunFam" id="3.40.50.620:FF:000023">
    <property type="entry name" value="Isoleucyl-tRNA synthetase,cytoplasmic"/>
    <property type="match status" value="1"/>
</dbReference>
<dbReference type="FunFam" id="1.10.730.10:FF:000004">
    <property type="entry name" value="Isoleucyl-tRNA synthetase, cytoplasmic"/>
    <property type="match status" value="1"/>
</dbReference>
<dbReference type="PANTHER" id="PTHR42780:SF1">
    <property type="entry name" value="ISOLEUCINE--TRNA LIGASE, CYTOPLASMIC"/>
    <property type="match status" value="1"/>
</dbReference>
<evidence type="ECO:0000256" key="10">
    <source>
        <dbReference type="RuleBase" id="RU363035"/>
    </source>
</evidence>
<dbReference type="FunFam" id="3.40.50.620:FF:000133">
    <property type="entry name" value="Isoleucyl-tRNA synthetase, cytoplasmic"/>
    <property type="match status" value="1"/>
</dbReference>
<dbReference type="InterPro" id="IPR002300">
    <property type="entry name" value="aa-tRNA-synth_Ia"/>
</dbReference>
<dbReference type="Pfam" id="PF19302">
    <property type="entry name" value="DUF5915"/>
    <property type="match status" value="1"/>
</dbReference>
<evidence type="ECO:0000256" key="8">
    <source>
        <dbReference type="ARBA" id="ARBA00032665"/>
    </source>
</evidence>
<dbReference type="PROSITE" id="PS00178">
    <property type="entry name" value="AA_TRNA_LIGASE_I"/>
    <property type="match status" value="1"/>
</dbReference>
<keyword evidence="5 10" id="KW-0067">ATP-binding</keyword>
<evidence type="ECO:0000256" key="1">
    <source>
        <dbReference type="ARBA" id="ARBA00005594"/>
    </source>
</evidence>
<comment type="catalytic activity">
    <reaction evidence="9">
        <text>tRNA(Ile) + L-isoleucine + ATP = L-isoleucyl-tRNA(Ile) + AMP + diphosphate</text>
        <dbReference type="Rhea" id="RHEA:11060"/>
        <dbReference type="Rhea" id="RHEA-COMP:9666"/>
        <dbReference type="Rhea" id="RHEA-COMP:9695"/>
        <dbReference type="ChEBI" id="CHEBI:30616"/>
        <dbReference type="ChEBI" id="CHEBI:33019"/>
        <dbReference type="ChEBI" id="CHEBI:58045"/>
        <dbReference type="ChEBI" id="CHEBI:78442"/>
        <dbReference type="ChEBI" id="CHEBI:78528"/>
        <dbReference type="ChEBI" id="CHEBI:456215"/>
        <dbReference type="EC" id="6.1.1.5"/>
    </reaction>
</comment>
<dbReference type="InterPro" id="IPR033709">
    <property type="entry name" value="Anticodon_Ile_ABEc"/>
</dbReference>
<organism evidence="13 14">
    <name type="scientific">Cyclotella atomus</name>
    <dbReference type="NCBI Taxonomy" id="382360"/>
    <lineage>
        <taxon>Eukaryota</taxon>
        <taxon>Sar</taxon>
        <taxon>Stramenopiles</taxon>
        <taxon>Ochrophyta</taxon>
        <taxon>Bacillariophyta</taxon>
        <taxon>Coscinodiscophyceae</taxon>
        <taxon>Thalassiosirophycidae</taxon>
        <taxon>Stephanodiscales</taxon>
        <taxon>Stephanodiscaceae</taxon>
        <taxon>Cyclotella</taxon>
    </lineage>
</organism>
<accession>A0ABD3QWM0</accession>
<sequence length="1169" mass="132259">MASLPPALDFPKTEEEICAKWAEEQTFKKQDELALERGDEEYTFYDGPPFATGLPHYGHILAGTIKDVVTRYACQTSHRVSRRAGWDCHGLPVEYEIDQKLNITHRDQVLAMGVDKYNETCRGIVTRYTKEWERTVTRLGRWIDFENDYKTMDMTFMESVWWVFRQLFDKGLVYQGYKVMPFSTACGTPLSNFEAGLNYKDVRDPAVVVHFPLVEDEGVSFVAWTTTPWTLPSNIALCVHPALEYVKILDKKADKRFIIAKSRLAQLFPVMNNKKKWKPAMADELYAVEATYVGKDLVGKKYQPIFTYFANTPESGEYFRILSDNYVTDDAGTGIVHQAPAFGEDDYRVCLAHGVIEKGKELPCPVDSNGNFTEQVPEVKGLHVKKADETLIGMLKANGRLIQKDNLDHSYPFCWRSDTPLIYKAVPSWFVKVEEIRDKIVENNKKTYWVPNSVKEGRFHSWLTDARDWAVSRNRFWGTPIPIWCNEDMSEVVCIGSVAELEELSGVKVEDLHKDIVDHVTIPSKKNPGEVLRRVDEVFDCWFESGSMPYAQVHYPFENKDKFEKGFPADFIAEGLDQTRGWFYTLMVLSTALFDKPAFQNLIVNGLVLASDGKKMSKRLKNYPDPNDVINKYGADALRMYLINSPVVRAESLKFQEAGVLGVLKEVFLPLYNAFRFFIQNMERWEAKTGSKFVPSKDTAQATSNPTDVWISAATQGLIKFVHEEMKAYRLYTVMPALVSFVTQLTNWYVRLNRDRLKGLEGGEVESETGLQVLYDVLLDVTILMAPFTPFITEYFYQHLRKMQPSYVDAENGGGSSNPVMVGKSDSVHYLNLPVYDDSRLNQDAVEAMQTLQVIVENGRNVREKRNISLRTPVKNVTVVLRNPSAKVVESITGPLKGYILSELNAWDLVIVPKEQEKEWVTLGLTPNFTLLGKKLGKKMKDFKTLVTEMPHEDAVAVLEKGGLEFEGMTIDTKEELVSKLSFSKEGEHWESSSTQEGDVVVAVDCTQDEAILSAGRSRELINAIQQLRKAAGLDLSDQVEVFFEECPGVTSMESTVASNVSLFEAKFQGAVPLPKKFAPSWSVALRSDSVEIGGAKIDVSICRPAVAGRDGLSEELMYLLSTMEPAQAMDKKSFTFTIDGKEMTLTQGQDYWINTITKLRSTKAISWV</sequence>
<dbReference type="Pfam" id="PF00133">
    <property type="entry name" value="tRNA-synt_1"/>
    <property type="match status" value="1"/>
</dbReference>
<name>A0ABD3QWM0_9STRA</name>
<dbReference type="PRINTS" id="PR00984">
    <property type="entry name" value="TRNASYNTHILE"/>
</dbReference>
<evidence type="ECO:0000256" key="5">
    <source>
        <dbReference type="ARBA" id="ARBA00022840"/>
    </source>
</evidence>
<dbReference type="GO" id="GO:0006412">
    <property type="term" value="P:translation"/>
    <property type="evidence" value="ECO:0007669"/>
    <property type="project" value="UniProtKB-KW"/>
</dbReference>
<evidence type="ECO:0000256" key="3">
    <source>
        <dbReference type="ARBA" id="ARBA00022598"/>
    </source>
</evidence>
<protein>
    <recommendedName>
        <fullName evidence="2">isoleucine--tRNA ligase</fullName>
        <ecNumber evidence="2">6.1.1.5</ecNumber>
    </recommendedName>
    <alternativeName>
        <fullName evidence="8">Isoleucyl-tRNA synthetase</fullName>
    </alternativeName>
</protein>
<dbReference type="SUPFAM" id="SSF50677">
    <property type="entry name" value="ValRS/IleRS/LeuRS editing domain"/>
    <property type="match status" value="1"/>
</dbReference>
<keyword evidence="3 10" id="KW-0436">Ligase</keyword>
<feature type="domain" description="Methionyl/Valyl/Leucyl/Isoleucyl-tRNA synthetase anticodon-binding" evidence="12">
    <location>
        <begin position="708"/>
        <end position="876"/>
    </location>
</feature>
<proteinExistence type="inferred from homology"/>
<comment type="caution">
    <text evidence="13">The sequence shown here is derived from an EMBL/GenBank/DDBJ whole genome shotgun (WGS) entry which is preliminary data.</text>
</comment>
<dbReference type="Gene3D" id="1.10.730.10">
    <property type="entry name" value="Isoleucyl-tRNA Synthetase, Domain 1"/>
    <property type="match status" value="1"/>
</dbReference>
<dbReference type="InterPro" id="IPR023586">
    <property type="entry name" value="Ile-tRNA-ligase_type2"/>
</dbReference>
<feature type="domain" description="Aminoacyl-tRNA synthetase class Ia" evidence="11">
    <location>
        <begin position="17"/>
        <end position="653"/>
    </location>
</feature>
<comment type="similarity">
    <text evidence="1 10">Belongs to the class-I aminoacyl-tRNA synthetase family.</text>
</comment>
<dbReference type="Gene3D" id="3.40.50.620">
    <property type="entry name" value="HUPs"/>
    <property type="match status" value="2"/>
</dbReference>
<dbReference type="Proteomes" id="UP001530400">
    <property type="component" value="Unassembled WGS sequence"/>
</dbReference>
<dbReference type="InterPro" id="IPR009080">
    <property type="entry name" value="tRNAsynth_Ia_anticodon-bd"/>
</dbReference>
<evidence type="ECO:0000313" key="14">
    <source>
        <dbReference type="Proteomes" id="UP001530400"/>
    </source>
</evidence>
<dbReference type="InterPro" id="IPR013155">
    <property type="entry name" value="M/V/L/I-tRNA-synth_anticd-bd"/>
</dbReference>
<dbReference type="EC" id="6.1.1.5" evidence="2"/>
<keyword evidence="7 10" id="KW-0030">Aminoacyl-tRNA synthetase</keyword>
<evidence type="ECO:0000256" key="2">
    <source>
        <dbReference type="ARBA" id="ARBA00013165"/>
    </source>
</evidence>
<evidence type="ECO:0000256" key="7">
    <source>
        <dbReference type="ARBA" id="ARBA00023146"/>
    </source>
</evidence>
<dbReference type="SUPFAM" id="SSF47323">
    <property type="entry name" value="Anticodon-binding domain of a subclass of class I aminoacyl-tRNA synthetases"/>
    <property type="match status" value="1"/>
</dbReference>
<gene>
    <name evidence="13" type="ORF">ACHAWO_004757</name>
</gene>
<dbReference type="InterPro" id="IPR014729">
    <property type="entry name" value="Rossmann-like_a/b/a_fold"/>
</dbReference>
<evidence type="ECO:0000256" key="9">
    <source>
        <dbReference type="ARBA" id="ARBA00048359"/>
    </source>
</evidence>
<dbReference type="NCBIfam" id="TIGR00392">
    <property type="entry name" value="ileS"/>
    <property type="match status" value="1"/>
</dbReference>
<keyword evidence="4 10" id="KW-0547">Nucleotide-binding</keyword>
<dbReference type="GO" id="GO:0005524">
    <property type="term" value="F:ATP binding"/>
    <property type="evidence" value="ECO:0007669"/>
    <property type="project" value="UniProtKB-KW"/>
</dbReference>
<dbReference type="Gene3D" id="3.90.740.10">
    <property type="entry name" value="Valyl/Leucyl/Isoleucyl-tRNA synthetase, editing domain"/>
    <property type="match status" value="1"/>
</dbReference>
<evidence type="ECO:0000313" key="13">
    <source>
        <dbReference type="EMBL" id="KAL3802455.1"/>
    </source>
</evidence>
<evidence type="ECO:0000259" key="11">
    <source>
        <dbReference type="Pfam" id="PF00133"/>
    </source>
</evidence>
<dbReference type="Pfam" id="PF08264">
    <property type="entry name" value="Anticodon_1"/>
    <property type="match status" value="1"/>
</dbReference>
<dbReference type="InterPro" id="IPR009008">
    <property type="entry name" value="Val/Leu/Ile-tRNA-synth_edit"/>
</dbReference>
<evidence type="ECO:0000256" key="6">
    <source>
        <dbReference type="ARBA" id="ARBA00022917"/>
    </source>
</evidence>
<dbReference type="SUPFAM" id="SSF52374">
    <property type="entry name" value="Nucleotidylyl transferase"/>
    <property type="match status" value="1"/>
</dbReference>
<dbReference type="CDD" id="cd07961">
    <property type="entry name" value="Anticodon_Ia_Ile_ABEc"/>
    <property type="match status" value="1"/>
</dbReference>
<dbReference type="CDD" id="cd00818">
    <property type="entry name" value="IleRS_core"/>
    <property type="match status" value="1"/>
</dbReference>